<dbReference type="GO" id="GO:0000978">
    <property type="term" value="F:RNA polymerase II cis-regulatory region sequence-specific DNA binding"/>
    <property type="evidence" value="ECO:0000318"/>
    <property type="project" value="GO_Central"/>
</dbReference>
<organism evidence="12 13">
    <name type="scientific">Pristionchus pacificus</name>
    <name type="common">Parasitic nematode worm</name>
    <dbReference type="NCBI Taxonomy" id="54126"/>
    <lineage>
        <taxon>Eukaryota</taxon>
        <taxon>Metazoa</taxon>
        <taxon>Ecdysozoa</taxon>
        <taxon>Nematoda</taxon>
        <taxon>Chromadorea</taxon>
        <taxon>Rhabditida</taxon>
        <taxon>Rhabditina</taxon>
        <taxon>Diplogasteromorpha</taxon>
        <taxon>Diplogasteroidea</taxon>
        <taxon>Neodiplogasteridae</taxon>
        <taxon>Pristionchus</taxon>
    </lineage>
</organism>
<dbReference type="PRINTS" id="PR00047">
    <property type="entry name" value="STROIDFINGER"/>
</dbReference>
<accession>A0A2A6CP14</accession>
<evidence type="ECO:0000256" key="2">
    <source>
        <dbReference type="ARBA" id="ARBA00005993"/>
    </source>
</evidence>
<evidence type="ECO:0000313" key="12">
    <source>
        <dbReference type="EnsemblMetazoa" id="PPA27094.1"/>
    </source>
</evidence>
<dbReference type="SMART" id="SM00430">
    <property type="entry name" value="HOLI"/>
    <property type="match status" value="2"/>
</dbReference>
<dbReference type="InterPro" id="IPR050274">
    <property type="entry name" value="Nuclear_hormone_rcpt_NR2"/>
</dbReference>
<evidence type="ECO:0000256" key="1">
    <source>
        <dbReference type="ARBA" id="ARBA00004123"/>
    </source>
</evidence>
<dbReference type="InterPro" id="IPR013088">
    <property type="entry name" value="Znf_NHR/GATA"/>
</dbReference>
<dbReference type="GO" id="GO:0005634">
    <property type="term" value="C:nucleus"/>
    <property type="evidence" value="ECO:0007669"/>
    <property type="project" value="UniProtKB-SubCell"/>
</dbReference>
<evidence type="ECO:0000256" key="9">
    <source>
        <dbReference type="ARBA" id="ARBA00023170"/>
    </source>
</evidence>
<dbReference type="Pfam" id="PF00105">
    <property type="entry name" value="zf-C4"/>
    <property type="match status" value="2"/>
</dbReference>
<dbReference type="InterPro" id="IPR000536">
    <property type="entry name" value="Nucl_hrmn_rcpt_lig-bd"/>
</dbReference>
<sequence>MNPAGCASSTSFPISRCMKPAERECGVCGKPATGKHYLAITCNGCRSFFRRCIADNKLYECKRAGETQRQCFQQYDCKKCRLKLCLAAGMNPHAVKSDEEGTNIIPDDIQAIVHQPSQIELRFDKMIRDLLVIEDAHYRLRISSYCPKLTERLTVDEFAFGPSKLGSDYGIMRAQSYEAISIQFVPPEIFVKQKVVMDFSNFDYSTKKLWLFQDVVYAMEFMKALPIYHLLDDSSKVVLLSSALVCSNLTTAFFSYSHHSDRTYYPDGGTMSWSAEIQAQSPHSTRFHTATIAAIREANLDKREYVLLKMILLCNPMLNGLSPHDSTLLQREKERWTKTLLSYVLSRRGIREVQSVGPSVFAKILAIADLVSGMTAWAKGQHILGLAMGVWKHRIPFVESVFLSRAKVVCRACGVCGKPAAGMNYLAISCNGCRTFFRRSIAHNKTYECKGTGDTQHQCFLQYGCKKCRLKLCHSAGMNPHAVQSVEEFNENLNGISDDIQPKSCVPQQQDYRDNLKAVAHPPSQIEHRLDKMIGDLLVIEDAHYRLRISSYCPKMVEGLTVDEFIEGPSKLGFNYGIMCTQSYEPASIQLVPVEMVVKHKMSIDFSNFDYSSKKLWLFQDVVYSMEFMKALPIYHLLDDSSKFALLCSAMVCSNLTAAFFSYSHHSDRTYFPDGGTMSWSAEIQAQSPGTTRLHTNIIAAIREAKLDKREYVLLKMIIVCNPMLDGLTHDDVKLIQREKERWTKTLLSYVLARRGIREGPSMFAKILSVADLVTRLTNWSKSQHILVLAMGLWKHRISFNETIFHSN</sequence>
<dbReference type="AlphaFoldDB" id="A0A2A6CP14"/>
<comment type="subcellular location">
    <subcellularLocation>
        <location evidence="1 11">Nucleus</location>
    </subcellularLocation>
</comment>
<dbReference type="EnsemblMetazoa" id="PPA27094.1">
    <property type="protein sequence ID" value="PPA27094.1"/>
    <property type="gene ID" value="WBGene00116648"/>
</dbReference>
<dbReference type="GO" id="GO:0006357">
    <property type="term" value="P:regulation of transcription by RNA polymerase II"/>
    <property type="evidence" value="ECO:0000318"/>
    <property type="project" value="GO_Central"/>
</dbReference>
<keyword evidence="4 11" id="KW-0863">Zinc-finger</keyword>
<protein>
    <submittedName>
        <fullName evidence="12">Nuclear receptor</fullName>
    </submittedName>
</protein>
<dbReference type="Gene3D" id="3.30.50.10">
    <property type="entry name" value="Erythroid Transcription Factor GATA-1, subunit A"/>
    <property type="match status" value="2"/>
</dbReference>
<evidence type="ECO:0000256" key="6">
    <source>
        <dbReference type="ARBA" id="ARBA00023015"/>
    </source>
</evidence>
<keyword evidence="10 11" id="KW-0539">Nucleus</keyword>
<evidence type="ECO:0000256" key="8">
    <source>
        <dbReference type="ARBA" id="ARBA00023163"/>
    </source>
</evidence>
<name>A0A2A6CP14_PRIPA</name>
<evidence type="ECO:0000256" key="5">
    <source>
        <dbReference type="ARBA" id="ARBA00022833"/>
    </source>
</evidence>
<dbReference type="GO" id="GO:0008270">
    <property type="term" value="F:zinc ion binding"/>
    <property type="evidence" value="ECO:0007669"/>
    <property type="project" value="UniProtKB-KW"/>
</dbReference>
<dbReference type="InterPro" id="IPR035500">
    <property type="entry name" value="NHR-like_dom_sf"/>
</dbReference>
<evidence type="ECO:0000256" key="7">
    <source>
        <dbReference type="ARBA" id="ARBA00023125"/>
    </source>
</evidence>
<keyword evidence="8 11" id="KW-0804">Transcription</keyword>
<dbReference type="Gene3D" id="1.10.565.10">
    <property type="entry name" value="Retinoid X Receptor"/>
    <property type="match status" value="2"/>
</dbReference>
<evidence type="ECO:0000256" key="3">
    <source>
        <dbReference type="ARBA" id="ARBA00022723"/>
    </source>
</evidence>
<accession>A0A8R1YM10</accession>
<dbReference type="InterPro" id="IPR001628">
    <property type="entry name" value="Znf_hrmn_rcpt"/>
</dbReference>
<keyword evidence="5 11" id="KW-0862">Zinc</keyword>
<dbReference type="Pfam" id="PF00104">
    <property type="entry name" value="Hormone_recep"/>
    <property type="match status" value="2"/>
</dbReference>
<keyword evidence="7 11" id="KW-0238">DNA-binding</keyword>
<proteinExistence type="inferred from homology"/>
<dbReference type="SMART" id="SM00399">
    <property type="entry name" value="ZnF_C4"/>
    <property type="match status" value="2"/>
</dbReference>
<dbReference type="CDD" id="cd06960">
    <property type="entry name" value="NR_DBD_HNF4A"/>
    <property type="match status" value="1"/>
</dbReference>
<dbReference type="SUPFAM" id="SSF57716">
    <property type="entry name" value="Glucocorticoid receptor-like (DNA-binding domain)"/>
    <property type="match status" value="2"/>
</dbReference>
<keyword evidence="3 11" id="KW-0479">Metal-binding</keyword>
<keyword evidence="6 11" id="KW-0805">Transcription regulation</keyword>
<gene>
    <name evidence="12" type="primary">WBGene00116648</name>
</gene>
<dbReference type="GO" id="GO:0004879">
    <property type="term" value="F:nuclear receptor activity"/>
    <property type="evidence" value="ECO:0000318"/>
    <property type="project" value="GO_Central"/>
</dbReference>
<evidence type="ECO:0000256" key="10">
    <source>
        <dbReference type="ARBA" id="ARBA00023242"/>
    </source>
</evidence>
<dbReference type="Proteomes" id="UP000005239">
    <property type="component" value="Unassembled WGS sequence"/>
</dbReference>
<dbReference type="InterPro" id="IPR049636">
    <property type="entry name" value="HNF4-like_DBD"/>
</dbReference>
<dbReference type="PROSITE" id="PS51843">
    <property type="entry name" value="NR_LBD"/>
    <property type="match status" value="2"/>
</dbReference>
<dbReference type="PROSITE" id="PS00031">
    <property type="entry name" value="NUCLEAR_REC_DBD_1"/>
    <property type="match status" value="2"/>
</dbReference>
<keyword evidence="13" id="KW-1185">Reference proteome</keyword>
<dbReference type="PANTHER" id="PTHR24083">
    <property type="entry name" value="NUCLEAR HORMONE RECEPTOR"/>
    <property type="match status" value="1"/>
</dbReference>
<evidence type="ECO:0000256" key="11">
    <source>
        <dbReference type="RuleBase" id="RU004334"/>
    </source>
</evidence>
<comment type="similarity">
    <text evidence="2 11">Belongs to the nuclear hormone receptor family.</text>
</comment>
<evidence type="ECO:0000256" key="4">
    <source>
        <dbReference type="ARBA" id="ARBA00022771"/>
    </source>
</evidence>
<dbReference type="FunFam" id="3.30.50.10:FF:000088">
    <property type="entry name" value="Nuclear receptor"/>
    <property type="match status" value="2"/>
</dbReference>
<dbReference type="PROSITE" id="PS51030">
    <property type="entry name" value="NUCLEAR_REC_DBD_2"/>
    <property type="match status" value="2"/>
</dbReference>
<evidence type="ECO:0000313" key="13">
    <source>
        <dbReference type="Proteomes" id="UP000005239"/>
    </source>
</evidence>
<reference evidence="13" key="1">
    <citation type="journal article" date="2008" name="Nat. Genet.">
        <title>The Pristionchus pacificus genome provides a unique perspective on nematode lifestyle and parasitism.</title>
        <authorList>
            <person name="Dieterich C."/>
            <person name="Clifton S.W."/>
            <person name="Schuster L.N."/>
            <person name="Chinwalla A."/>
            <person name="Delehaunty K."/>
            <person name="Dinkelacker I."/>
            <person name="Fulton L."/>
            <person name="Fulton R."/>
            <person name="Godfrey J."/>
            <person name="Minx P."/>
            <person name="Mitreva M."/>
            <person name="Roeseler W."/>
            <person name="Tian H."/>
            <person name="Witte H."/>
            <person name="Yang S.P."/>
            <person name="Wilson R.K."/>
            <person name="Sommer R.J."/>
        </authorList>
    </citation>
    <scope>NUCLEOTIDE SEQUENCE [LARGE SCALE GENOMIC DNA]</scope>
    <source>
        <strain evidence="13">PS312</strain>
    </source>
</reference>
<dbReference type="FunFam" id="1.10.565.10:FF:000096">
    <property type="entry name" value="Uncharacterized protein"/>
    <property type="match status" value="2"/>
</dbReference>
<dbReference type="GO" id="GO:0030154">
    <property type="term" value="P:cell differentiation"/>
    <property type="evidence" value="ECO:0000318"/>
    <property type="project" value="GO_Central"/>
</dbReference>
<dbReference type="SUPFAM" id="SSF48508">
    <property type="entry name" value="Nuclear receptor ligand-binding domain"/>
    <property type="match status" value="2"/>
</dbReference>
<reference evidence="12" key="2">
    <citation type="submission" date="2022-06" db="UniProtKB">
        <authorList>
            <consortium name="EnsemblMetazoa"/>
        </authorList>
    </citation>
    <scope>IDENTIFICATION</scope>
    <source>
        <strain evidence="12">PS312</strain>
    </source>
</reference>
<keyword evidence="9 11" id="KW-0675">Receptor</keyword>